<evidence type="ECO:0000256" key="8">
    <source>
        <dbReference type="ARBA" id="ARBA00023136"/>
    </source>
</evidence>
<dbReference type="Pfam" id="PF10510">
    <property type="entry name" value="PIG-S"/>
    <property type="match status" value="1"/>
</dbReference>
<dbReference type="PANTHER" id="PTHR21072:SF13">
    <property type="entry name" value="GPI TRANSAMIDASE COMPONENT PIG-S"/>
    <property type="match status" value="1"/>
</dbReference>
<evidence type="ECO:0000256" key="4">
    <source>
        <dbReference type="ARBA" id="ARBA00022502"/>
    </source>
</evidence>
<reference evidence="12" key="2">
    <citation type="submission" date="2025-08" db="UniProtKB">
        <authorList>
            <consortium name="Ensembl"/>
        </authorList>
    </citation>
    <scope>IDENTIFICATION</scope>
</reference>
<evidence type="ECO:0000256" key="9">
    <source>
        <dbReference type="ARBA" id="ARBA00023180"/>
    </source>
</evidence>
<keyword evidence="5 11" id="KW-0812">Transmembrane</keyword>
<name>A0A670JVX8_PODMU</name>
<evidence type="ECO:0000256" key="11">
    <source>
        <dbReference type="SAM" id="Phobius"/>
    </source>
</evidence>
<keyword evidence="4" id="KW-0337">GPI-anchor biosynthesis</keyword>
<evidence type="ECO:0000256" key="5">
    <source>
        <dbReference type="ARBA" id="ARBA00022692"/>
    </source>
</evidence>
<comment type="similarity">
    <text evidence="3">Belongs to the PIGS family.</text>
</comment>
<proteinExistence type="inferred from homology"/>
<feature type="region of interest" description="Disordered" evidence="10">
    <location>
        <begin position="90"/>
        <end position="113"/>
    </location>
</feature>
<sequence>MGGRFSGEGQVREGFALYIAQLNCGTHRHRTWWPLAAKGARGKYAALSFAAIAIVVGLPLWWKTTETYRAALPYSEIAELDTLLVRTHPASSPPQHCAPRVPCRAGNRPLVES</sequence>
<evidence type="ECO:0000256" key="3">
    <source>
        <dbReference type="ARBA" id="ARBA00005316"/>
    </source>
</evidence>
<protein>
    <submittedName>
        <fullName evidence="12">Uncharacterized protein</fullName>
    </submittedName>
</protein>
<evidence type="ECO:0000313" key="13">
    <source>
        <dbReference type="Proteomes" id="UP000472272"/>
    </source>
</evidence>
<keyword evidence="13" id="KW-1185">Reference proteome</keyword>
<evidence type="ECO:0000256" key="2">
    <source>
        <dbReference type="ARBA" id="ARBA00004687"/>
    </source>
</evidence>
<evidence type="ECO:0000256" key="6">
    <source>
        <dbReference type="ARBA" id="ARBA00022824"/>
    </source>
</evidence>
<keyword evidence="9" id="KW-0325">Glycoprotein</keyword>
<dbReference type="Proteomes" id="UP000472272">
    <property type="component" value="Chromosome 15"/>
</dbReference>
<reference evidence="12" key="3">
    <citation type="submission" date="2025-09" db="UniProtKB">
        <authorList>
            <consortium name="Ensembl"/>
        </authorList>
    </citation>
    <scope>IDENTIFICATION</scope>
</reference>
<dbReference type="AlphaFoldDB" id="A0A670JVX8"/>
<dbReference type="UniPathway" id="UPA00196"/>
<feature type="transmembrane region" description="Helical" evidence="11">
    <location>
        <begin position="44"/>
        <end position="62"/>
    </location>
</feature>
<dbReference type="GO" id="GO:0016255">
    <property type="term" value="P:attachment of GPI anchor to protein"/>
    <property type="evidence" value="ECO:0007669"/>
    <property type="project" value="InterPro"/>
</dbReference>
<organism evidence="12 13">
    <name type="scientific">Podarcis muralis</name>
    <name type="common">Wall lizard</name>
    <name type="synonym">Lacerta muralis</name>
    <dbReference type="NCBI Taxonomy" id="64176"/>
    <lineage>
        <taxon>Eukaryota</taxon>
        <taxon>Metazoa</taxon>
        <taxon>Chordata</taxon>
        <taxon>Craniata</taxon>
        <taxon>Vertebrata</taxon>
        <taxon>Euteleostomi</taxon>
        <taxon>Lepidosauria</taxon>
        <taxon>Squamata</taxon>
        <taxon>Bifurcata</taxon>
        <taxon>Unidentata</taxon>
        <taxon>Episquamata</taxon>
        <taxon>Laterata</taxon>
        <taxon>Lacertibaenia</taxon>
        <taxon>Lacertidae</taxon>
        <taxon>Podarcis</taxon>
    </lineage>
</organism>
<dbReference type="PANTHER" id="PTHR21072">
    <property type="entry name" value="GPI TRANSAMIDASE COMPONENT PIG-S"/>
    <property type="match status" value="1"/>
</dbReference>
<keyword evidence="7 11" id="KW-1133">Transmembrane helix</keyword>
<evidence type="ECO:0000256" key="7">
    <source>
        <dbReference type="ARBA" id="ARBA00022989"/>
    </source>
</evidence>
<reference evidence="12 13" key="1">
    <citation type="journal article" date="2019" name="Proc. Natl. Acad. Sci. U.S.A.">
        <title>Regulatory changes in pterin and carotenoid genes underlie balanced color polymorphisms in the wall lizard.</title>
        <authorList>
            <person name="Andrade P."/>
            <person name="Pinho C."/>
            <person name="Perez I de Lanuza G."/>
            <person name="Afonso S."/>
            <person name="Brejcha J."/>
            <person name="Rubin C.J."/>
            <person name="Wallerman O."/>
            <person name="Pereira P."/>
            <person name="Sabatino S.J."/>
            <person name="Bellati A."/>
            <person name="Pellitteri-Rosa D."/>
            <person name="Bosakova Z."/>
            <person name="Bunikis I."/>
            <person name="Carretero M.A."/>
            <person name="Feiner N."/>
            <person name="Marsik P."/>
            <person name="Pauperio F."/>
            <person name="Salvi D."/>
            <person name="Soler L."/>
            <person name="While G.M."/>
            <person name="Uller T."/>
            <person name="Font E."/>
            <person name="Andersson L."/>
            <person name="Carneiro M."/>
        </authorList>
    </citation>
    <scope>NUCLEOTIDE SEQUENCE</scope>
</reference>
<evidence type="ECO:0000313" key="12">
    <source>
        <dbReference type="Ensembl" id="ENSPMRP00000026927.1"/>
    </source>
</evidence>
<dbReference type="GeneTree" id="ENSGT00950000186395"/>
<comment type="pathway">
    <text evidence="2">Glycolipid biosynthesis; glycosylphosphatidylinositol-anchor biosynthesis.</text>
</comment>
<accession>A0A670JVX8</accession>
<keyword evidence="8 11" id="KW-0472">Membrane</keyword>
<dbReference type="InterPro" id="IPR019540">
    <property type="entry name" value="PtdIno-glycan_biosynth_class_S"/>
</dbReference>
<dbReference type="Ensembl" id="ENSPMRT00000028569.1">
    <property type="protein sequence ID" value="ENSPMRP00000026927.1"/>
    <property type="gene ID" value="ENSPMRG00000017392.1"/>
</dbReference>
<dbReference type="GO" id="GO:0006506">
    <property type="term" value="P:GPI anchor biosynthetic process"/>
    <property type="evidence" value="ECO:0007669"/>
    <property type="project" value="UniProtKB-UniPathway"/>
</dbReference>
<dbReference type="GO" id="GO:0042765">
    <property type="term" value="C:GPI-anchor transamidase complex"/>
    <property type="evidence" value="ECO:0007669"/>
    <property type="project" value="InterPro"/>
</dbReference>
<keyword evidence="6" id="KW-0256">Endoplasmic reticulum</keyword>
<evidence type="ECO:0000256" key="10">
    <source>
        <dbReference type="SAM" id="MobiDB-lite"/>
    </source>
</evidence>
<evidence type="ECO:0000256" key="1">
    <source>
        <dbReference type="ARBA" id="ARBA00004477"/>
    </source>
</evidence>
<comment type="subcellular location">
    <subcellularLocation>
        <location evidence="1">Endoplasmic reticulum membrane</location>
        <topology evidence="1">Multi-pass membrane protein</topology>
    </subcellularLocation>
</comment>